<dbReference type="PANTHER" id="PTHR31212:SF4">
    <property type="entry name" value="ALPHA-KETOGLUTARATE-DEPENDENT DIOXYGENASE ALKB HOMOLOG 3"/>
    <property type="match status" value="1"/>
</dbReference>
<dbReference type="GO" id="GO:0006307">
    <property type="term" value="P:DNA alkylation repair"/>
    <property type="evidence" value="ECO:0007669"/>
    <property type="project" value="InterPro"/>
</dbReference>
<organism evidence="2 3">
    <name type="scientific">Colwellia demingiae</name>
    <dbReference type="NCBI Taxonomy" id="89401"/>
    <lineage>
        <taxon>Bacteria</taxon>
        <taxon>Pseudomonadati</taxon>
        <taxon>Pseudomonadota</taxon>
        <taxon>Gammaproteobacteria</taxon>
        <taxon>Alteromonadales</taxon>
        <taxon>Colwelliaceae</taxon>
        <taxon>Colwellia</taxon>
    </lineage>
</organism>
<dbReference type="Pfam" id="PF13532">
    <property type="entry name" value="2OG-FeII_Oxy_2"/>
    <property type="match status" value="1"/>
</dbReference>
<dbReference type="Proteomes" id="UP000321822">
    <property type="component" value="Unassembled WGS sequence"/>
</dbReference>
<comment type="caution">
    <text evidence="2">The sequence shown here is derived from an EMBL/GenBank/DDBJ whole genome shotgun (WGS) entry which is preliminary data.</text>
</comment>
<proteinExistence type="predicted"/>
<dbReference type="EMBL" id="VOLT01000004">
    <property type="protein sequence ID" value="TWX68759.1"/>
    <property type="molecule type" value="Genomic_DNA"/>
</dbReference>
<name>A0A5C6QIR6_9GAMM</name>
<keyword evidence="3" id="KW-1185">Reference proteome</keyword>
<gene>
    <name evidence="2" type="ORF">ESZ36_09805</name>
</gene>
<evidence type="ECO:0000259" key="1">
    <source>
        <dbReference type="PROSITE" id="PS51471"/>
    </source>
</evidence>
<accession>A0A5C6QIR6</accession>
<dbReference type="InterPro" id="IPR037151">
    <property type="entry name" value="AlkB-like_sf"/>
</dbReference>
<dbReference type="RefSeq" id="WP_146786997.1">
    <property type="nucleotide sequence ID" value="NZ_VOLT01000004.1"/>
</dbReference>
<keyword evidence="2" id="KW-0223">Dioxygenase</keyword>
<feature type="domain" description="Fe2OG dioxygenase" evidence="1">
    <location>
        <begin position="108"/>
        <end position="205"/>
    </location>
</feature>
<reference evidence="2 3" key="1">
    <citation type="submission" date="2019-07" db="EMBL/GenBank/DDBJ databases">
        <title>Genomes of sea-ice associated Colwellia species.</title>
        <authorList>
            <person name="Bowman J.P."/>
        </authorList>
    </citation>
    <scope>NUCLEOTIDE SEQUENCE [LARGE SCALE GENOMIC DNA]</scope>
    <source>
        <strain evidence="2 3">ACAM 459</strain>
    </source>
</reference>
<dbReference type="InterPro" id="IPR032854">
    <property type="entry name" value="ALKBH3"/>
</dbReference>
<dbReference type="InterPro" id="IPR027450">
    <property type="entry name" value="AlkB-like"/>
</dbReference>
<dbReference type="AlphaFoldDB" id="A0A5C6QIR6"/>
<sequence length="218" mass="24904">MDLFSSLLDEPINILPKDGVVNYYGEIMPLSDSSYYFERLFNTIAWRHDQALVFGKIIETKRKVAWCADTIDGKPFAYSYSGVTRYSIPFTEELLLLKNLVEQQSNESYNSCLLNLYHSGEEGMAWHSDGEADLKEQGAIASLSFGAERKFAFKHKFSKEVVALQLKPGSLLVMKGITQQHWLHRLPPTKKVSEPRINLTFRTIDKAELKYSVQDVKS</sequence>
<dbReference type="SUPFAM" id="SSF51197">
    <property type="entry name" value="Clavaminate synthase-like"/>
    <property type="match status" value="1"/>
</dbReference>
<evidence type="ECO:0000313" key="3">
    <source>
        <dbReference type="Proteomes" id="UP000321822"/>
    </source>
</evidence>
<dbReference type="PROSITE" id="PS51471">
    <property type="entry name" value="FE2OG_OXY"/>
    <property type="match status" value="1"/>
</dbReference>
<dbReference type="GO" id="GO:0051213">
    <property type="term" value="F:dioxygenase activity"/>
    <property type="evidence" value="ECO:0007669"/>
    <property type="project" value="UniProtKB-KW"/>
</dbReference>
<dbReference type="OrthoDB" id="190276at2"/>
<dbReference type="Gene3D" id="2.60.120.590">
    <property type="entry name" value="Alpha-ketoglutarate-dependent dioxygenase AlkB-like"/>
    <property type="match status" value="1"/>
</dbReference>
<protein>
    <submittedName>
        <fullName evidence="2">Alpha-ketoglutarate-dependent dioxygenase AlkB</fullName>
    </submittedName>
</protein>
<dbReference type="InterPro" id="IPR005123">
    <property type="entry name" value="Oxoglu/Fe-dep_dioxygenase_dom"/>
</dbReference>
<keyword evidence="2" id="KW-0560">Oxidoreductase</keyword>
<dbReference type="PANTHER" id="PTHR31212">
    <property type="entry name" value="ALPHA-KETOGLUTARATE-DEPENDENT DIOXYGENASE ALKB HOMOLOG 3"/>
    <property type="match status" value="1"/>
</dbReference>
<evidence type="ECO:0000313" key="2">
    <source>
        <dbReference type="EMBL" id="TWX68759.1"/>
    </source>
</evidence>